<gene>
    <name evidence="2" type="ORF">H0484_07580</name>
</gene>
<accession>A0ABS8CC43</accession>
<name>A0ABS8CC43_9BURK</name>
<dbReference type="InterPro" id="IPR036515">
    <property type="entry name" value="Transposase_17_sf"/>
</dbReference>
<proteinExistence type="predicted"/>
<reference evidence="2 3" key="1">
    <citation type="submission" date="2020-07" db="EMBL/GenBank/DDBJ databases">
        <title>Pusillimonas sp. nov., isolated from poultry manure in Taiwan.</title>
        <authorList>
            <person name="Lin S.-Y."/>
            <person name="Tang Y.-S."/>
            <person name="Young C.-C."/>
        </authorList>
    </citation>
    <scope>NUCLEOTIDE SEQUENCE [LARGE SCALE GENOMIC DNA]</scope>
    <source>
        <strain evidence="2 3">CC-YST705</strain>
    </source>
</reference>
<evidence type="ECO:0000256" key="1">
    <source>
        <dbReference type="SAM" id="MobiDB-lite"/>
    </source>
</evidence>
<dbReference type="Proteomes" id="UP000776983">
    <property type="component" value="Unassembled WGS sequence"/>
</dbReference>
<comment type="caution">
    <text evidence="2">The sequence shown here is derived from an EMBL/GenBank/DDBJ whole genome shotgun (WGS) entry which is preliminary data.</text>
</comment>
<evidence type="ECO:0000313" key="2">
    <source>
        <dbReference type="EMBL" id="MCB5363606.1"/>
    </source>
</evidence>
<dbReference type="Gene3D" id="3.30.70.1290">
    <property type="entry name" value="Transposase IS200-like"/>
    <property type="match status" value="1"/>
</dbReference>
<evidence type="ECO:0000313" key="3">
    <source>
        <dbReference type="Proteomes" id="UP000776983"/>
    </source>
</evidence>
<feature type="compositionally biased region" description="Basic residues" evidence="1">
    <location>
        <begin position="214"/>
        <end position="227"/>
    </location>
</feature>
<dbReference type="RefSeq" id="WP_226953948.1">
    <property type="nucleotide sequence ID" value="NZ_JACDXW010000003.1"/>
</dbReference>
<evidence type="ECO:0008006" key="4">
    <source>
        <dbReference type="Google" id="ProtNLM"/>
    </source>
</evidence>
<organism evidence="2 3">
    <name type="scientific">Mesopusillimonas faecipullorum</name>
    <dbReference type="NCBI Taxonomy" id="2755040"/>
    <lineage>
        <taxon>Bacteria</taxon>
        <taxon>Pseudomonadati</taxon>
        <taxon>Pseudomonadota</taxon>
        <taxon>Betaproteobacteria</taxon>
        <taxon>Burkholderiales</taxon>
        <taxon>Alcaligenaceae</taxon>
        <taxon>Mesopusillimonas</taxon>
    </lineage>
</organism>
<keyword evidence="3" id="KW-1185">Reference proteome</keyword>
<sequence length="236" mass="26450">MARLPRLYAPETPQLIEAKFAHALASPEQITPAQTLDRLAAWLHESLVGQALALHGWSLTLDRLLLVATPHDDQALPKLVQGFARRYATRLQHGRVFEHRYRSALLQPGRWVLPALVYVDAMAARLNLAPEATRWPWASAAHHAGTLPQPQEGLTPHPDYWGLGNTPYERQAKYLALLQGGMAATELQEVERAVFGQWALGDAAFLEHIRHRANRRISPRPRGRPRLQAKGQPPKS</sequence>
<protein>
    <recommendedName>
        <fullName evidence="4">Transposase IS200-like domain-containing protein</fullName>
    </recommendedName>
</protein>
<dbReference type="EMBL" id="JACDXW010000003">
    <property type="protein sequence ID" value="MCB5363606.1"/>
    <property type="molecule type" value="Genomic_DNA"/>
</dbReference>
<feature type="region of interest" description="Disordered" evidence="1">
    <location>
        <begin position="214"/>
        <end position="236"/>
    </location>
</feature>